<dbReference type="Gene3D" id="2.30.40.10">
    <property type="entry name" value="Urease, subunit C, domain 1"/>
    <property type="match status" value="1"/>
</dbReference>
<dbReference type="InterPro" id="IPR011059">
    <property type="entry name" value="Metal-dep_hydrolase_composite"/>
</dbReference>
<name>X1G696_9ZZZZ</name>
<dbReference type="EMBL" id="BARU01000182">
    <property type="protein sequence ID" value="GAH28498.1"/>
    <property type="molecule type" value="Genomic_DNA"/>
</dbReference>
<dbReference type="SUPFAM" id="SSF51338">
    <property type="entry name" value="Composite domain of metallo-dependent hydrolases"/>
    <property type="match status" value="1"/>
</dbReference>
<comment type="caution">
    <text evidence="1">The sequence shown here is derived from an EMBL/GenBank/DDBJ whole genome shotgun (WGS) entry which is preliminary data.</text>
</comment>
<dbReference type="GO" id="GO:0016810">
    <property type="term" value="F:hydrolase activity, acting on carbon-nitrogen (but not peptide) bonds"/>
    <property type="evidence" value="ECO:0007669"/>
    <property type="project" value="InterPro"/>
</dbReference>
<evidence type="ECO:0008006" key="2">
    <source>
        <dbReference type="Google" id="ProtNLM"/>
    </source>
</evidence>
<feature type="non-terminal residue" evidence="1">
    <location>
        <position position="58"/>
    </location>
</feature>
<dbReference type="AlphaFoldDB" id="X1G696"/>
<gene>
    <name evidence="1" type="ORF">S03H2_00769</name>
</gene>
<proteinExistence type="predicted"/>
<reference evidence="1" key="1">
    <citation type="journal article" date="2014" name="Front. Microbiol.">
        <title>High frequency of phylogenetically diverse reductive dehalogenase-homologous genes in deep subseafloor sedimentary metagenomes.</title>
        <authorList>
            <person name="Kawai M."/>
            <person name="Futagami T."/>
            <person name="Toyoda A."/>
            <person name="Takaki Y."/>
            <person name="Nishi S."/>
            <person name="Hori S."/>
            <person name="Arai W."/>
            <person name="Tsubouchi T."/>
            <person name="Morono Y."/>
            <person name="Uchiyama I."/>
            <person name="Ito T."/>
            <person name="Fujiyama A."/>
            <person name="Inagaki F."/>
            <person name="Takami H."/>
        </authorList>
    </citation>
    <scope>NUCLEOTIDE SEQUENCE</scope>
    <source>
        <strain evidence="1">Expedition CK06-06</strain>
    </source>
</reference>
<accession>X1G696</accession>
<organism evidence="1">
    <name type="scientific">marine sediment metagenome</name>
    <dbReference type="NCBI Taxonomy" id="412755"/>
    <lineage>
        <taxon>unclassified sequences</taxon>
        <taxon>metagenomes</taxon>
        <taxon>ecological metagenomes</taxon>
    </lineage>
</organism>
<evidence type="ECO:0000313" key="1">
    <source>
        <dbReference type="EMBL" id="GAH28498.1"/>
    </source>
</evidence>
<protein>
    <recommendedName>
        <fullName evidence="2">Amidohydrolase-related domain-containing protein</fullName>
    </recommendedName>
</protein>
<sequence>MKKDLILFNGNIYTMNFLKPKVEALLIRKEKIIAIGNNAEIKSKANSKYESIDLNGKV</sequence>